<evidence type="ECO:0000313" key="2">
    <source>
        <dbReference type="EMBL" id="TPE48577.1"/>
    </source>
</evidence>
<accession>A0A501WMR7</accession>
<dbReference type="Pfam" id="PF03480">
    <property type="entry name" value="DctP"/>
    <property type="match status" value="1"/>
</dbReference>
<dbReference type="RefSeq" id="WP_140589989.1">
    <property type="nucleotide sequence ID" value="NZ_VFRR01000031.1"/>
</dbReference>
<protein>
    <submittedName>
        <fullName evidence="2">TRAP transporter substrate-binding protein</fullName>
    </submittedName>
</protein>
<keyword evidence="1" id="KW-0732">Signal</keyword>
<evidence type="ECO:0000313" key="3">
    <source>
        <dbReference type="Proteomes" id="UP000315901"/>
    </source>
</evidence>
<dbReference type="InterPro" id="IPR018389">
    <property type="entry name" value="DctP_fam"/>
</dbReference>
<name>A0A501WMR7_9GAMM</name>
<dbReference type="NCBIfam" id="NF037995">
    <property type="entry name" value="TRAP_S1"/>
    <property type="match status" value="1"/>
</dbReference>
<keyword evidence="3" id="KW-1185">Reference proteome</keyword>
<dbReference type="AlphaFoldDB" id="A0A501WMR7"/>
<proteinExistence type="predicted"/>
<dbReference type="OrthoDB" id="9177965at2"/>
<gene>
    <name evidence="2" type="ORF">FJM67_13150</name>
</gene>
<dbReference type="Gene3D" id="3.40.190.170">
    <property type="entry name" value="Bacterial extracellular solute-binding protein, family 7"/>
    <property type="match status" value="1"/>
</dbReference>
<dbReference type="CDD" id="cd13665">
    <property type="entry name" value="PBP2_TRAP_Dctp3_4"/>
    <property type="match status" value="1"/>
</dbReference>
<organism evidence="2 3">
    <name type="scientific">Maribrevibacterium harenarium</name>
    <dbReference type="NCBI Taxonomy" id="2589817"/>
    <lineage>
        <taxon>Bacteria</taxon>
        <taxon>Pseudomonadati</taxon>
        <taxon>Pseudomonadota</taxon>
        <taxon>Gammaproteobacteria</taxon>
        <taxon>Oceanospirillales</taxon>
        <taxon>Oceanospirillaceae</taxon>
        <taxon>Maribrevibacterium</taxon>
    </lineage>
</organism>
<dbReference type="EMBL" id="VFRR01000031">
    <property type="protein sequence ID" value="TPE48577.1"/>
    <property type="molecule type" value="Genomic_DNA"/>
</dbReference>
<reference evidence="2 3" key="1">
    <citation type="submission" date="2019-06" db="EMBL/GenBank/DDBJ databases">
        <title>A novel bacterium of genus Marinomonas, isolated from coastal sand.</title>
        <authorList>
            <person name="Huang H."/>
            <person name="Mo K."/>
            <person name="Hu Y."/>
        </authorList>
    </citation>
    <scope>NUCLEOTIDE SEQUENCE [LARGE SCALE GENOMIC DNA]</scope>
    <source>
        <strain evidence="2 3">HB171799</strain>
    </source>
</reference>
<comment type="caution">
    <text evidence="2">The sequence shown here is derived from an EMBL/GenBank/DDBJ whole genome shotgun (WGS) entry which is preliminary data.</text>
</comment>
<evidence type="ECO:0000256" key="1">
    <source>
        <dbReference type="ARBA" id="ARBA00022729"/>
    </source>
</evidence>
<dbReference type="InterPro" id="IPR038404">
    <property type="entry name" value="TRAP_DctP_sf"/>
</dbReference>
<dbReference type="GO" id="GO:0055085">
    <property type="term" value="P:transmembrane transport"/>
    <property type="evidence" value="ECO:0007669"/>
    <property type="project" value="InterPro"/>
</dbReference>
<dbReference type="Proteomes" id="UP000315901">
    <property type="component" value="Unassembled WGS sequence"/>
</dbReference>
<dbReference type="PANTHER" id="PTHR33376:SF15">
    <property type="entry name" value="BLL6794 PROTEIN"/>
    <property type="match status" value="1"/>
</dbReference>
<sequence>MKHTNLVRTTAKWSVSIAVGAVSVYASATTFTMSNWVPPTHFVTTNILNVWADNVELATNGRIKIRMLPKPVGSPPQHWELARKGIADVTWGNFTYEPERFKSIWFAEFPLNGEDVQASSVALWQTYNEYLIHNDAYKGVKLLGVGTLGPGVINHGSVSVTSLDQLKNQKIRMGGPIQKVILEEMGAIPVAAPATKTYELIDGGVIDGSMNPIESVVSFRLTDVLNHHTKIPQGLYDGAFFLAMNEKKWNKLSEQDKAAIESVSGETFARLWGGVFQAQNDFAQSHLKDLGHDFPQPDQALVDRVQTIQQNLLTSWVNDGPSFQMEDPMNVFNFYRASYNAHAKR</sequence>
<dbReference type="PANTHER" id="PTHR33376">
    <property type="match status" value="1"/>
</dbReference>